<organism evidence="6 7">
    <name type="scientific">Arabidopsis thaliana</name>
    <name type="common">Mouse-ear cress</name>
    <dbReference type="NCBI Taxonomy" id="3702"/>
    <lineage>
        <taxon>Eukaryota</taxon>
        <taxon>Viridiplantae</taxon>
        <taxon>Streptophyta</taxon>
        <taxon>Embryophyta</taxon>
        <taxon>Tracheophyta</taxon>
        <taxon>Spermatophyta</taxon>
        <taxon>Magnoliopsida</taxon>
        <taxon>eudicotyledons</taxon>
        <taxon>Gunneridae</taxon>
        <taxon>Pentapetalae</taxon>
        <taxon>rosids</taxon>
        <taxon>malvids</taxon>
        <taxon>Brassicales</taxon>
        <taxon>Brassicaceae</taxon>
        <taxon>Camelineae</taxon>
        <taxon>Arabidopsis</taxon>
    </lineage>
</organism>
<evidence type="ECO:0000259" key="5">
    <source>
        <dbReference type="Pfam" id="PF22624"/>
    </source>
</evidence>
<evidence type="ECO:0000313" key="7">
    <source>
        <dbReference type="Proteomes" id="UP000516314"/>
    </source>
</evidence>
<feature type="compositionally biased region" description="Basic and acidic residues" evidence="3">
    <location>
        <begin position="63"/>
        <end position="83"/>
    </location>
</feature>
<dbReference type="AlphaFoldDB" id="A0A7G2E7T6"/>
<dbReference type="Proteomes" id="UP000516314">
    <property type="component" value="Chromosome 2"/>
</dbReference>
<feature type="domain" description="4'-phosphopantetheinyl transferase N-terminal" evidence="5">
    <location>
        <begin position="331"/>
        <end position="418"/>
    </location>
</feature>
<feature type="region of interest" description="Disordered" evidence="3">
    <location>
        <begin position="63"/>
        <end position="204"/>
    </location>
</feature>
<dbReference type="PANTHER" id="PTHR12215">
    <property type="entry name" value="PHOSPHOPANTETHEINE TRANSFERASE"/>
    <property type="match status" value="1"/>
</dbReference>
<dbReference type="EC" id="2.7.8.7" evidence="1"/>
<gene>
    <name evidence="6" type="ORF">AT9943_LOCUS6208</name>
</gene>
<evidence type="ECO:0000256" key="3">
    <source>
        <dbReference type="SAM" id="MobiDB-lite"/>
    </source>
</evidence>
<feature type="compositionally biased region" description="Acidic residues" evidence="3">
    <location>
        <begin position="125"/>
        <end position="140"/>
    </location>
</feature>
<evidence type="ECO:0000259" key="4">
    <source>
        <dbReference type="Pfam" id="PF01648"/>
    </source>
</evidence>
<dbReference type="InterPro" id="IPR008278">
    <property type="entry name" value="4-PPantetheinyl_Trfase_dom"/>
</dbReference>
<dbReference type="Pfam" id="PF22624">
    <property type="entry name" value="AASDHPPT_N"/>
    <property type="match status" value="1"/>
</dbReference>
<dbReference type="FunFam" id="3.90.470.20:FF:000011">
    <property type="entry name" value="Os08g0243100 protein"/>
    <property type="match status" value="1"/>
</dbReference>
<feature type="domain" description="4'-phosphopantetheinyl transferase" evidence="4">
    <location>
        <begin position="427"/>
        <end position="533"/>
    </location>
</feature>
<dbReference type="GO" id="GO:0000287">
    <property type="term" value="F:magnesium ion binding"/>
    <property type="evidence" value="ECO:0007669"/>
    <property type="project" value="InterPro"/>
</dbReference>
<dbReference type="GO" id="GO:0008897">
    <property type="term" value="F:holo-[acyl-carrier-protein] synthase activity"/>
    <property type="evidence" value="ECO:0007669"/>
    <property type="project" value="UniProtKB-EC"/>
</dbReference>
<dbReference type="EMBL" id="LR881467">
    <property type="protein sequence ID" value="CAD5317960.1"/>
    <property type="molecule type" value="Genomic_DNA"/>
</dbReference>
<dbReference type="FunFam" id="3.90.470.20:FF:000010">
    <property type="entry name" value="L-aminoadipate-semialdehyde dehydrogenase-phosphopantetheinyl transferase"/>
    <property type="match status" value="1"/>
</dbReference>
<evidence type="ECO:0000256" key="2">
    <source>
        <dbReference type="ARBA" id="ARBA00022679"/>
    </source>
</evidence>
<proteinExistence type="predicted"/>
<dbReference type="InterPro" id="IPR050559">
    <property type="entry name" value="P-Pant_transferase_sf"/>
</dbReference>
<dbReference type="Gene3D" id="3.90.470.20">
    <property type="entry name" value="4'-phosphopantetheinyl transferase domain"/>
    <property type="match status" value="2"/>
</dbReference>
<evidence type="ECO:0000256" key="1">
    <source>
        <dbReference type="ARBA" id="ARBA00013172"/>
    </source>
</evidence>
<feature type="compositionally biased region" description="Basic and acidic residues" evidence="3">
    <location>
        <begin position="188"/>
        <end position="197"/>
    </location>
</feature>
<keyword evidence="2" id="KW-0808">Transferase</keyword>
<sequence length="585" mass="65402">MEDSGMKCVFVTTNMDTRLGLLMDKDDTVSTFKVDSLTLNTAFQSNESFLFVDVLRVEEKAPVTQAGDDKTKKRKLKSLDSTKRSHKKRSLGDQSSGKGEVESLAMSPTGKDLEKGEKSAATIDQENDLALVDDENESHEEDVRVGAIVEDINQSADVENEGLNKDGVDGDEATTSVKAAKKGRTKKDKAAPTKEDTEVASSSRNVDHDVVIREPQENIGSASQPPLICELSQTRVPWRREATAATVMGSPPMMTSLVKRILFVFFWCGKKSPEKLPTNVSELIRNSVMSQIQRIFSIELPSLVPLQLPSRMETHLWYVVPDEVKSISLLKHYSQILSPSENDKVLQMRGNKLQKNALLARTLVRTTIARYQTNNVVDPRTLIFKKNMYGKPEVDWQSYKNCDSPPLHFNISHTDSLISCGVTVHVPVGIDLEEMERNIKHDVLALAERFYSADEVKFLSAIPDPEVQRKEFIKLWTLKEAYVKALGKGFSGAPFNTFTIQSKAGTNGGYNLLSFSFPFKKRFLQEKTKKCNGEWKFALLELADSHYAAICIEDDQASGGAPMRVIVRKTIPFVEDELISENKNL</sequence>
<evidence type="ECO:0000313" key="6">
    <source>
        <dbReference type="EMBL" id="CAD5317960.1"/>
    </source>
</evidence>
<dbReference type="PANTHER" id="PTHR12215:SF15">
    <property type="entry name" value="4'-PHOSPHOPANTETHEINYL TRANSFERASE SUPERFAMILY-RELATED"/>
    <property type="match status" value="1"/>
</dbReference>
<dbReference type="Pfam" id="PF01648">
    <property type="entry name" value="ACPS"/>
    <property type="match status" value="1"/>
</dbReference>
<accession>A0A7G2E7T6</accession>
<reference evidence="6 7" key="1">
    <citation type="submission" date="2020-09" db="EMBL/GenBank/DDBJ databases">
        <authorList>
            <person name="Ashkenazy H."/>
        </authorList>
    </citation>
    <scope>NUCLEOTIDE SEQUENCE [LARGE SCALE GENOMIC DNA]</scope>
    <source>
        <strain evidence="7">cv. Cdm-0</strain>
    </source>
</reference>
<protein>
    <recommendedName>
        <fullName evidence="1">holo-[acyl-carrier-protein] synthase</fullName>
        <ecNumber evidence="1">2.7.8.7</ecNumber>
    </recommendedName>
</protein>
<dbReference type="SUPFAM" id="SSF56214">
    <property type="entry name" value="4'-phosphopantetheinyl transferase"/>
    <property type="match status" value="2"/>
</dbReference>
<dbReference type="InterPro" id="IPR055066">
    <property type="entry name" value="AASDHPPT_N"/>
</dbReference>
<dbReference type="InterPro" id="IPR037143">
    <property type="entry name" value="4-PPantetheinyl_Trfase_dom_sf"/>
</dbReference>
<name>A0A7G2E7T6_ARATH</name>